<dbReference type="AlphaFoldDB" id="A0A7J7YY29"/>
<sequence>MFPDQESNHDLLVRRLMLNRATLAGHAAGFNRETGPGGRPLLCPSLHITKLCPSPWAAQTPLAASTPGSLAPATHPLHSLLRGALLTSSESLERGADDLCLTTLELGLRQSLHSEPHCIATSPFWKGWPKSRECV</sequence>
<dbReference type="Proteomes" id="UP000558488">
    <property type="component" value="Unassembled WGS sequence"/>
</dbReference>
<protein>
    <submittedName>
        <fullName evidence="1">Uncharacterized protein</fullName>
    </submittedName>
</protein>
<gene>
    <name evidence="1" type="ORF">mPipKuh1_009938</name>
</gene>
<accession>A0A7J7YY29</accession>
<proteinExistence type="predicted"/>
<reference evidence="1 2" key="1">
    <citation type="journal article" date="2020" name="Nature">
        <title>Six reference-quality genomes reveal evolution of bat adaptations.</title>
        <authorList>
            <person name="Jebb D."/>
            <person name="Huang Z."/>
            <person name="Pippel M."/>
            <person name="Hughes G.M."/>
            <person name="Lavrichenko K."/>
            <person name="Devanna P."/>
            <person name="Winkler S."/>
            <person name="Jermiin L.S."/>
            <person name="Skirmuntt E.C."/>
            <person name="Katzourakis A."/>
            <person name="Burkitt-Gray L."/>
            <person name="Ray D.A."/>
            <person name="Sullivan K.A.M."/>
            <person name="Roscito J.G."/>
            <person name="Kirilenko B.M."/>
            <person name="Davalos L.M."/>
            <person name="Corthals A.P."/>
            <person name="Power M.L."/>
            <person name="Jones G."/>
            <person name="Ransome R.D."/>
            <person name="Dechmann D.K.N."/>
            <person name="Locatelli A.G."/>
            <person name="Puechmaille S.J."/>
            <person name="Fedrigo O."/>
            <person name="Jarvis E.D."/>
            <person name="Hiller M."/>
            <person name="Vernes S.C."/>
            <person name="Myers E.W."/>
            <person name="Teeling E.C."/>
        </authorList>
    </citation>
    <scope>NUCLEOTIDE SEQUENCE [LARGE SCALE GENOMIC DNA]</scope>
    <source>
        <strain evidence="1">MPipKuh1</strain>
        <tissue evidence="1">Flight muscle</tissue>
    </source>
</reference>
<keyword evidence="2" id="KW-1185">Reference proteome</keyword>
<evidence type="ECO:0000313" key="1">
    <source>
        <dbReference type="EMBL" id="KAF6366536.1"/>
    </source>
</evidence>
<name>A0A7J7YY29_PIPKU</name>
<dbReference type="EMBL" id="JACAGB010000004">
    <property type="protein sequence ID" value="KAF6366536.1"/>
    <property type="molecule type" value="Genomic_DNA"/>
</dbReference>
<organism evidence="1 2">
    <name type="scientific">Pipistrellus kuhlii</name>
    <name type="common">Kuhl's pipistrelle</name>
    <dbReference type="NCBI Taxonomy" id="59472"/>
    <lineage>
        <taxon>Eukaryota</taxon>
        <taxon>Metazoa</taxon>
        <taxon>Chordata</taxon>
        <taxon>Craniata</taxon>
        <taxon>Vertebrata</taxon>
        <taxon>Euteleostomi</taxon>
        <taxon>Mammalia</taxon>
        <taxon>Eutheria</taxon>
        <taxon>Laurasiatheria</taxon>
        <taxon>Chiroptera</taxon>
        <taxon>Yangochiroptera</taxon>
        <taxon>Vespertilionidae</taxon>
        <taxon>Pipistrellus</taxon>
    </lineage>
</organism>
<comment type="caution">
    <text evidence="1">The sequence shown here is derived from an EMBL/GenBank/DDBJ whole genome shotgun (WGS) entry which is preliminary data.</text>
</comment>
<evidence type="ECO:0000313" key="2">
    <source>
        <dbReference type="Proteomes" id="UP000558488"/>
    </source>
</evidence>